<evidence type="ECO:0000256" key="1">
    <source>
        <dbReference type="ARBA" id="ARBA00004141"/>
    </source>
</evidence>
<evidence type="ECO:0000256" key="3">
    <source>
        <dbReference type="ARBA" id="ARBA00022692"/>
    </source>
</evidence>
<dbReference type="GO" id="GO:0016020">
    <property type="term" value="C:membrane"/>
    <property type="evidence" value="ECO:0007669"/>
    <property type="project" value="UniProtKB-SubCell"/>
</dbReference>
<dbReference type="AlphaFoldDB" id="A0A0D2E1N2"/>
<dbReference type="Gene3D" id="1.20.1250.20">
    <property type="entry name" value="MFS general substrate transporter like domains"/>
    <property type="match status" value="2"/>
</dbReference>
<sequence length="500" mass="54697">MTLNDEKSDAHPVAEKHVEDAIVVGTSQLEVDPEDAARKKALTRKILWKTDLRILPLLIVLYLCCWIDRANVGNAKILGLPESLHINSHQYGIALAVFYVFYIISEVPSVLLLKIVTPRRWLAALGIACGILGMCLAFVQNLAGFIVLRIILGLFEGGLLPGIVVYLSGLYTRGELALRIGIFYTSATLAGAFSGLLARGLSAIRPRGGIDAGWRWIMLIEGLLTMVVCVVVVTLLPNTISAARFLTPEEREYAATRLHVDATAHVEGGREVEAEKFSWSEVRRGLLNLQAWLAALTYITMLSGIYSISIFLPSIIKGLGYTANSAQLWSVIPYAVATVFTIAVAVLSDRYQLRGPFMLITLPVAIVGYAVIANVDDSKVHVKFAMTCLIASGLYGSAPPCIVWVTNNCSGHYKRAASSGLQLAVANCGGFIGSFIYPAEQGPRYFESHTIVMSLLILGWFTVIVNILYCAKINRDKANGKYDQFIGYGDDRDPQYKMTI</sequence>
<gene>
    <name evidence="8" type="ORF">PV06_01257</name>
</gene>
<feature type="domain" description="Major facilitator superfamily (MFS) profile" evidence="7">
    <location>
        <begin position="54"/>
        <end position="477"/>
    </location>
</feature>
<keyword evidence="2" id="KW-0813">Transport</keyword>
<dbReference type="HOGENOM" id="CLU_001265_0_1_1"/>
<evidence type="ECO:0000256" key="5">
    <source>
        <dbReference type="ARBA" id="ARBA00023136"/>
    </source>
</evidence>
<evidence type="ECO:0000256" key="6">
    <source>
        <dbReference type="SAM" id="Phobius"/>
    </source>
</evidence>
<reference evidence="8 9" key="1">
    <citation type="submission" date="2015-01" db="EMBL/GenBank/DDBJ databases">
        <title>The Genome Sequence of Exophiala oligosperma CBS72588.</title>
        <authorList>
            <consortium name="The Broad Institute Genomics Platform"/>
            <person name="Cuomo C."/>
            <person name="de Hoog S."/>
            <person name="Gorbushina A."/>
            <person name="Stielow B."/>
            <person name="Teixiera M."/>
            <person name="Abouelleil A."/>
            <person name="Chapman S.B."/>
            <person name="Priest M."/>
            <person name="Young S.K."/>
            <person name="Wortman J."/>
            <person name="Nusbaum C."/>
            <person name="Birren B."/>
        </authorList>
    </citation>
    <scope>NUCLEOTIDE SEQUENCE [LARGE SCALE GENOMIC DNA]</scope>
    <source>
        <strain evidence="8 9">CBS 72588</strain>
    </source>
</reference>
<dbReference type="GeneID" id="27353331"/>
<keyword evidence="9" id="KW-1185">Reference proteome</keyword>
<dbReference type="OrthoDB" id="9971669at2759"/>
<dbReference type="InterPro" id="IPR020846">
    <property type="entry name" value="MFS_dom"/>
</dbReference>
<evidence type="ECO:0000259" key="7">
    <source>
        <dbReference type="PROSITE" id="PS50850"/>
    </source>
</evidence>
<dbReference type="Proteomes" id="UP000053342">
    <property type="component" value="Unassembled WGS sequence"/>
</dbReference>
<evidence type="ECO:0000256" key="2">
    <source>
        <dbReference type="ARBA" id="ARBA00022448"/>
    </source>
</evidence>
<dbReference type="GO" id="GO:0022857">
    <property type="term" value="F:transmembrane transporter activity"/>
    <property type="evidence" value="ECO:0007669"/>
    <property type="project" value="InterPro"/>
</dbReference>
<organism evidence="8 9">
    <name type="scientific">Exophiala oligosperma</name>
    <dbReference type="NCBI Taxonomy" id="215243"/>
    <lineage>
        <taxon>Eukaryota</taxon>
        <taxon>Fungi</taxon>
        <taxon>Dikarya</taxon>
        <taxon>Ascomycota</taxon>
        <taxon>Pezizomycotina</taxon>
        <taxon>Eurotiomycetes</taxon>
        <taxon>Chaetothyriomycetidae</taxon>
        <taxon>Chaetothyriales</taxon>
        <taxon>Herpotrichiellaceae</taxon>
        <taxon>Exophiala</taxon>
    </lineage>
</organism>
<feature type="transmembrane region" description="Helical" evidence="6">
    <location>
        <begin position="176"/>
        <end position="196"/>
    </location>
</feature>
<feature type="transmembrane region" description="Helical" evidence="6">
    <location>
        <begin position="54"/>
        <end position="72"/>
    </location>
</feature>
<evidence type="ECO:0000256" key="4">
    <source>
        <dbReference type="ARBA" id="ARBA00022989"/>
    </source>
</evidence>
<feature type="transmembrane region" description="Helical" evidence="6">
    <location>
        <begin position="120"/>
        <end position="139"/>
    </location>
</feature>
<feature type="transmembrane region" description="Helical" evidence="6">
    <location>
        <begin position="216"/>
        <end position="236"/>
    </location>
</feature>
<dbReference type="SUPFAM" id="SSF103473">
    <property type="entry name" value="MFS general substrate transporter"/>
    <property type="match status" value="1"/>
</dbReference>
<feature type="transmembrane region" description="Helical" evidence="6">
    <location>
        <begin position="291"/>
        <end position="316"/>
    </location>
</feature>
<dbReference type="EMBL" id="KN847332">
    <property type="protein sequence ID" value="KIW48690.1"/>
    <property type="molecule type" value="Genomic_DNA"/>
</dbReference>
<accession>A0A0D2E1N2</accession>
<dbReference type="PANTHER" id="PTHR43791">
    <property type="entry name" value="PERMEASE-RELATED"/>
    <property type="match status" value="1"/>
</dbReference>
<evidence type="ECO:0000313" key="8">
    <source>
        <dbReference type="EMBL" id="KIW48690.1"/>
    </source>
</evidence>
<dbReference type="RefSeq" id="XP_016268906.1">
    <property type="nucleotide sequence ID" value="XM_016401853.1"/>
</dbReference>
<name>A0A0D2E1N2_9EURO</name>
<protein>
    <recommendedName>
        <fullName evidence="7">Major facilitator superfamily (MFS) profile domain-containing protein</fullName>
    </recommendedName>
</protein>
<dbReference type="Pfam" id="PF07690">
    <property type="entry name" value="MFS_1"/>
    <property type="match status" value="1"/>
</dbReference>
<dbReference type="FunFam" id="1.20.1250.20:FF:000013">
    <property type="entry name" value="MFS general substrate transporter"/>
    <property type="match status" value="1"/>
</dbReference>
<feature type="transmembrane region" description="Helical" evidence="6">
    <location>
        <begin position="451"/>
        <end position="471"/>
    </location>
</feature>
<proteinExistence type="predicted"/>
<keyword evidence="4 6" id="KW-1133">Transmembrane helix</keyword>
<feature type="transmembrane region" description="Helical" evidence="6">
    <location>
        <begin position="328"/>
        <end position="348"/>
    </location>
</feature>
<feature type="transmembrane region" description="Helical" evidence="6">
    <location>
        <begin position="92"/>
        <end position="113"/>
    </location>
</feature>
<evidence type="ECO:0000313" key="9">
    <source>
        <dbReference type="Proteomes" id="UP000053342"/>
    </source>
</evidence>
<keyword evidence="3 6" id="KW-0812">Transmembrane</keyword>
<feature type="transmembrane region" description="Helical" evidence="6">
    <location>
        <begin position="145"/>
        <end position="169"/>
    </location>
</feature>
<feature type="transmembrane region" description="Helical" evidence="6">
    <location>
        <begin position="417"/>
        <end position="439"/>
    </location>
</feature>
<dbReference type="PROSITE" id="PS50850">
    <property type="entry name" value="MFS"/>
    <property type="match status" value="1"/>
</dbReference>
<dbReference type="InterPro" id="IPR036259">
    <property type="entry name" value="MFS_trans_sf"/>
</dbReference>
<dbReference type="VEuPathDB" id="FungiDB:PV06_01257"/>
<feature type="transmembrane region" description="Helical" evidence="6">
    <location>
        <begin position="384"/>
        <end position="405"/>
    </location>
</feature>
<dbReference type="FunFam" id="1.20.1250.20:FF:000018">
    <property type="entry name" value="MFS transporter permease"/>
    <property type="match status" value="1"/>
</dbReference>
<feature type="transmembrane region" description="Helical" evidence="6">
    <location>
        <begin position="355"/>
        <end position="372"/>
    </location>
</feature>
<dbReference type="InterPro" id="IPR011701">
    <property type="entry name" value="MFS"/>
</dbReference>
<dbReference type="PANTHER" id="PTHR43791:SF67">
    <property type="entry name" value="TRANSPORTER, PUTATIVE (AFU_ORTHOLOGUE AFUA_3G04010)-RELATED"/>
    <property type="match status" value="1"/>
</dbReference>
<comment type="subcellular location">
    <subcellularLocation>
        <location evidence="1">Membrane</location>
        <topology evidence="1">Multi-pass membrane protein</topology>
    </subcellularLocation>
</comment>
<keyword evidence="5 6" id="KW-0472">Membrane</keyword>